<protein>
    <submittedName>
        <fullName evidence="1">Uncharacterized protein</fullName>
    </submittedName>
</protein>
<dbReference type="RefSeq" id="WP_345054051.1">
    <property type="nucleotide sequence ID" value="NZ_BAABDK010000017.1"/>
</dbReference>
<sequence>MAVSEAALKENYRRLSDEKLMRIASEDATKLRPEALVLLREELGTRGLTETAERAIDAQFRVVSEEEIVKYCGLLQAQPCPICRSSTQPLNAALTSKVISFLVMTTWKKQFAIACPTCLDKLNRDASISTALLGWWGFPWGIIRTIQALIANGKMEKTNHVPCPNALLKAFVVGNVGRIEAVRDNAGDLQALIKQRI</sequence>
<keyword evidence="2" id="KW-1185">Reference proteome</keyword>
<evidence type="ECO:0000313" key="1">
    <source>
        <dbReference type="EMBL" id="GAA4036415.1"/>
    </source>
</evidence>
<comment type="caution">
    <text evidence="1">The sequence shown here is derived from an EMBL/GenBank/DDBJ whole genome shotgun (WGS) entry which is preliminary data.</text>
</comment>
<gene>
    <name evidence="1" type="ORF">GCM10022409_21660</name>
</gene>
<organism evidence="1 2">
    <name type="scientific">Hymenobacter glaciei</name>
    <dbReference type="NCBI Taxonomy" id="877209"/>
    <lineage>
        <taxon>Bacteria</taxon>
        <taxon>Pseudomonadati</taxon>
        <taxon>Bacteroidota</taxon>
        <taxon>Cytophagia</taxon>
        <taxon>Cytophagales</taxon>
        <taxon>Hymenobacteraceae</taxon>
        <taxon>Hymenobacter</taxon>
    </lineage>
</organism>
<name>A0ABP7U5E0_9BACT</name>
<evidence type="ECO:0000313" key="2">
    <source>
        <dbReference type="Proteomes" id="UP001501469"/>
    </source>
</evidence>
<accession>A0ABP7U5E0</accession>
<proteinExistence type="predicted"/>
<dbReference type="EMBL" id="BAABDK010000017">
    <property type="protein sequence ID" value="GAA4036415.1"/>
    <property type="molecule type" value="Genomic_DNA"/>
</dbReference>
<dbReference type="Proteomes" id="UP001501469">
    <property type="component" value="Unassembled WGS sequence"/>
</dbReference>
<reference evidence="2" key="1">
    <citation type="journal article" date="2019" name="Int. J. Syst. Evol. Microbiol.">
        <title>The Global Catalogue of Microorganisms (GCM) 10K type strain sequencing project: providing services to taxonomists for standard genome sequencing and annotation.</title>
        <authorList>
            <consortium name="The Broad Institute Genomics Platform"/>
            <consortium name="The Broad Institute Genome Sequencing Center for Infectious Disease"/>
            <person name="Wu L."/>
            <person name="Ma J."/>
        </authorList>
    </citation>
    <scope>NUCLEOTIDE SEQUENCE [LARGE SCALE GENOMIC DNA]</scope>
    <source>
        <strain evidence="2">JCM 17225</strain>
    </source>
</reference>